<evidence type="ECO:0000256" key="5">
    <source>
        <dbReference type="SAM" id="Phobius"/>
    </source>
</evidence>
<evidence type="ECO:0000256" key="4">
    <source>
        <dbReference type="ARBA" id="ARBA00023136"/>
    </source>
</evidence>
<evidence type="ECO:0000313" key="8">
    <source>
        <dbReference type="Proteomes" id="UP000236755"/>
    </source>
</evidence>
<keyword evidence="8" id="KW-1185">Reference proteome</keyword>
<organism evidence="7 8">
    <name type="scientific">Haloplanus vescus</name>
    <dbReference type="NCBI Taxonomy" id="555874"/>
    <lineage>
        <taxon>Archaea</taxon>
        <taxon>Methanobacteriati</taxon>
        <taxon>Methanobacteriota</taxon>
        <taxon>Stenosarchaea group</taxon>
        <taxon>Halobacteria</taxon>
        <taxon>Halobacteriales</taxon>
        <taxon>Haloferacaceae</taxon>
        <taxon>Haloplanus</taxon>
    </lineage>
</organism>
<feature type="transmembrane region" description="Helical" evidence="5">
    <location>
        <begin position="249"/>
        <end position="268"/>
    </location>
</feature>
<reference evidence="7 8" key="1">
    <citation type="submission" date="2016-10" db="EMBL/GenBank/DDBJ databases">
        <authorList>
            <person name="de Groot N.N."/>
        </authorList>
    </citation>
    <scope>NUCLEOTIDE SEQUENCE [LARGE SCALE GENOMIC DNA]</scope>
    <source>
        <strain evidence="7 8">CGMCC 1.8712</strain>
    </source>
</reference>
<comment type="subcellular location">
    <subcellularLocation>
        <location evidence="1">Membrane</location>
        <topology evidence="1">Multi-pass membrane protein</topology>
    </subcellularLocation>
</comment>
<dbReference type="PANTHER" id="PTHR32322:SF2">
    <property type="entry name" value="EAMA DOMAIN-CONTAINING PROTEIN"/>
    <property type="match status" value="1"/>
</dbReference>
<protein>
    <submittedName>
        <fullName evidence="7">Permease of the drug/metabolite transporter (DMT) superfamily</fullName>
    </submittedName>
</protein>
<evidence type="ECO:0000256" key="1">
    <source>
        <dbReference type="ARBA" id="ARBA00004141"/>
    </source>
</evidence>
<dbReference type="Proteomes" id="UP000236755">
    <property type="component" value="Unassembled WGS sequence"/>
</dbReference>
<feature type="transmembrane region" description="Helical" evidence="5">
    <location>
        <begin position="154"/>
        <end position="174"/>
    </location>
</feature>
<feature type="domain" description="EamA" evidence="6">
    <location>
        <begin position="158"/>
        <end position="290"/>
    </location>
</feature>
<feature type="transmembrane region" description="Helical" evidence="5">
    <location>
        <begin position="68"/>
        <end position="87"/>
    </location>
</feature>
<dbReference type="InterPro" id="IPR037185">
    <property type="entry name" value="EmrE-like"/>
</dbReference>
<dbReference type="OrthoDB" id="17861at2157"/>
<name>A0A1H3YDM9_9EURY</name>
<keyword evidence="2 5" id="KW-0812">Transmembrane</keyword>
<feature type="transmembrane region" description="Helical" evidence="5">
    <location>
        <begin position="123"/>
        <end position="142"/>
    </location>
</feature>
<dbReference type="GO" id="GO:0016020">
    <property type="term" value="C:membrane"/>
    <property type="evidence" value="ECO:0007669"/>
    <property type="project" value="UniProtKB-SubCell"/>
</dbReference>
<dbReference type="EMBL" id="FNQT01000002">
    <property type="protein sequence ID" value="SEA09191.1"/>
    <property type="molecule type" value="Genomic_DNA"/>
</dbReference>
<dbReference type="SUPFAM" id="SSF103481">
    <property type="entry name" value="Multidrug resistance efflux transporter EmrE"/>
    <property type="match status" value="2"/>
</dbReference>
<feature type="domain" description="EamA" evidence="6">
    <location>
        <begin position="9"/>
        <end position="141"/>
    </location>
</feature>
<dbReference type="Pfam" id="PF00892">
    <property type="entry name" value="EamA"/>
    <property type="match status" value="2"/>
</dbReference>
<dbReference type="InterPro" id="IPR050638">
    <property type="entry name" value="AA-Vitamin_Transporters"/>
</dbReference>
<feature type="transmembrane region" description="Helical" evidence="5">
    <location>
        <begin position="186"/>
        <end position="205"/>
    </location>
</feature>
<keyword evidence="4 5" id="KW-0472">Membrane</keyword>
<evidence type="ECO:0000259" key="6">
    <source>
        <dbReference type="Pfam" id="PF00892"/>
    </source>
</evidence>
<evidence type="ECO:0000313" key="7">
    <source>
        <dbReference type="EMBL" id="SEA09191.1"/>
    </source>
</evidence>
<dbReference type="RefSeq" id="WP_092634067.1">
    <property type="nucleotide sequence ID" value="NZ_FNQT01000002.1"/>
</dbReference>
<keyword evidence="3 5" id="KW-1133">Transmembrane helix</keyword>
<accession>A0A1H3YDM9</accession>
<feature type="transmembrane region" description="Helical" evidence="5">
    <location>
        <begin position="93"/>
        <end position="116"/>
    </location>
</feature>
<dbReference type="AlphaFoldDB" id="A0A1H3YDM9"/>
<feature type="transmembrane region" description="Helical" evidence="5">
    <location>
        <begin position="39"/>
        <end position="56"/>
    </location>
</feature>
<dbReference type="InterPro" id="IPR000620">
    <property type="entry name" value="EamA_dom"/>
</dbReference>
<proteinExistence type="predicted"/>
<feature type="transmembrane region" description="Helical" evidence="5">
    <location>
        <begin position="274"/>
        <end position="294"/>
    </location>
</feature>
<evidence type="ECO:0000256" key="2">
    <source>
        <dbReference type="ARBA" id="ARBA00022692"/>
    </source>
</evidence>
<feature type="transmembrane region" description="Helical" evidence="5">
    <location>
        <begin position="217"/>
        <end position="237"/>
    </location>
</feature>
<evidence type="ECO:0000256" key="3">
    <source>
        <dbReference type="ARBA" id="ARBA00022989"/>
    </source>
</evidence>
<gene>
    <name evidence="7" type="ORF">SAMN04488065_1791</name>
</gene>
<dbReference type="PANTHER" id="PTHR32322">
    <property type="entry name" value="INNER MEMBRANE TRANSPORTER"/>
    <property type="match status" value="1"/>
</dbReference>
<dbReference type="STRING" id="555874.SAMN04488065_1791"/>
<sequence>MTRYRNLGLFLALAAIWGSSFMAIKAGLASFPPVLFAAIRYDIAGVVMLGYAAWVVDDPIPRGRGEWSLVAVGATLLIASYHVLLFVGESDPAVTSAAAAVIVSLSPVLTTGFARAFLPDERLTVAGVVGLCLGLVGVAVLARPDPDALLTGGVVAKLLVFGAATAFALGSVLTRRIDAELPIETMEAWSMVGGALLMHGVSLALDESVADVTLSVGGLLALAYLSLAASALGFLIYFDLLDRLGAVEINLVSYVAPLFAALTGWLVLEERLSTATALGFALIFAGFLLVKRAAIREEIPRIRRALGVD</sequence>